<dbReference type="PANTHER" id="PTHR33713">
    <property type="entry name" value="ANTITOXIN YAFN-RELATED"/>
    <property type="match status" value="1"/>
</dbReference>
<accession>Q8KPS5</accession>
<dbReference type="InterPro" id="IPR051405">
    <property type="entry name" value="phD/YefM_antitoxin"/>
</dbReference>
<dbReference type="Gene3D" id="6.10.250.330">
    <property type="match status" value="1"/>
</dbReference>
<evidence type="ECO:0000256" key="1">
    <source>
        <dbReference type="ARBA" id="ARBA00009981"/>
    </source>
</evidence>
<gene>
    <name evidence="3" type="primary">SEE0019</name>
</gene>
<dbReference type="SUPFAM" id="SSF143120">
    <property type="entry name" value="YefM-like"/>
    <property type="match status" value="1"/>
</dbReference>
<dbReference type="PANTHER" id="PTHR33713:SF6">
    <property type="entry name" value="ANTITOXIN YEFM"/>
    <property type="match status" value="1"/>
</dbReference>
<name>Q8KPS5_SYNE7</name>
<dbReference type="InterPro" id="IPR036165">
    <property type="entry name" value="YefM-like_sf"/>
</dbReference>
<proteinExistence type="inferred from homology"/>
<evidence type="ECO:0000313" key="3">
    <source>
        <dbReference type="EMBL" id="AAM82694.1"/>
    </source>
</evidence>
<dbReference type="EMBL" id="AY120853">
    <property type="protein sequence ID" value="AAM82694.1"/>
    <property type="molecule type" value="Genomic_DNA"/>
</dbReference>
<sequence>MAKCYCCTTSCTTPRLMKVVSFSDARKNLKTVLDEVVNDADYTIITRRNAEEVVVMSLDSFNSLIETFHLLKSPANAAHLQRSIAQYQQGQTVERNLLDA</sequence>
<dbReference type="InterPro" id="IPR006442">
    <property type="entry name" value="Antitoxin_Phd/YefM"/>
</dbReference>
<dbReference type="NCBIfam" id="TIGR01552">
    <property type="entry name" value="phd_fam"/>
    <property type="match status" value="1"/>
</dbReference>
<dbReference type="Pfam" id="PF02604">
    <property type="entry name" value="PhdYeFM_antitox"/>
    <property type="match status" value="1"/>
</dbReference>
<dbReference type="Gene3D" id="3.40.1620.10">
    <property type="entry name" value="YefM-like domain"/>
    <property type="match status" value="1"/>
</dbReference>
<comment type="function">
    <text evidence="2">Antitoxin component of a type II toxin-antitoxin (TA) system.</text>
</comment>
<evidence type="ECO:0000256" key="2">
    <source>
        <dbReference type="RuleBase" id="RU362080"/>
    </source>
</evidence>
<comment type="similarity">
    <text evidence="1 2">Belongs to the phD/YefM antitoxin family.</text>
</comment>
<protein>
    <recommendedName>
        <fullName evidence="2">Antitoxin</fullName>
    </recommendedName>
</protein>
<reference evidence="3" key="1">
    <citation type="submission" date="2002-06" db="EMBL/GenBank/DDBJ databases">
        <title>Synechococcus elongatus PCC7942 cosmid 7G3.</title>
        <authorList>
            <person name="Holtman C.K."/>
            <person name="Sandoval P."/>
            <person name="Chen Y."/>
            <person name="Socias T."/>
            <person name="Mohler B.J."/>
            <person name="McMurtry S."/>
            <person name="Gonzalez A."/>
            <person name="Salinas I."/>
            <person name="Golden S.S."/>
            <person name="Youderian P."/>
        </authorList>
    </citation>
    <scope>NUCLEOTIDE SEQUENCE</scope>
    <source>
        <strain evidence="3">PCC 7492</strain>
    </source>
</reference>
<dbReference type="AlphaFoldDB" id="Q8KPS5"/>
<organism evidence="3">
    <name type="scientific">Synechococcus elongatus (strain ATCC 33912 / PCC 7942 / FACHB-805)</name>
    <name type="common">Anacystis nidulans R2</name>
    <dbReference type="NCBI Taxonomy" id="1140"/>
    <lineage>
        <taxon>Bacteria</taxon>
        <taxon>Bacillati</taxon>
        <taxon>Cyanobacteriota</taxon>
        <taxon>Cyanophyceae</taxon>
        <taxon>Synechococcales</taxon>
        <taxon>Synechococcaceae</taxon>
        <taxon>Synechococcus</taxon>
    </lineage>
</organism>